<reference evidence="1" key="1">
    <citation type="submission" date="2019-08" db="EMBL/GenBank/DDBJ databases">
        <authorList>
            <person name="Kucharzyk K."/>
            <person name="Murdoch R.W."/>
            <person name="Higgins S."/>
            <person name="Loffler F."/>
        </authorList>
    </citation>
    <scope>NUCLEOTIDE SEQUENCE</scope>
</reference>
<dbReference type="EMBL" id="VSSQ01055879">
    <property type="protein sequence ID" value="MPN09756.1"/>
    <property type="molecule type" value="Genomic_DNA"/>
</dbReference>
<protein>
    <submittedName>
        <fullName evidence="1">Uncharacterized protein</fullName>
    </submittedName>
</protein>
<name>A0A645F810_9ZZZZ</name>
<sequence>MKNLGTRLTDEGSLARMQFTFVEPSQHQPGPLASQQWGATEEFNQLCYEHLCATVSETGKPIAKKVLKLDAQAQALLDQERQRINMLKCPGGPLFEQQELCAKAPDNIVRNAAILHAFSNGMGEISGQTMMNALDIFTWFANEQIRVLTPAPKPPQEWCDANLLLRWFANFVRTHNQLCIQKNHLLKQGPRATRSSARLNAALLLLWQQGILQEHVPEGSKATFILLHPNAFQPYQIAQLLNQNLAFPS</sequence>
<organism evidence="1">
    <name type="scientific">bioreactor metagenome</name>
    <dbReference type="NCBI Taxonomy" id="1076179"/>
    <lineage>
        <taxon>unclassified sequences</taxon>
        <taxon>metagenomes</taxon>
        <taxon>ecological metagenomes</taxon>
    </lineage>
</organism>
<gene>
    <name evidence="1" type="ORF">SDC9_157048</name>
</gene>
<dbReference type="Pfam" id="PF13148">
    <property type="entry name" value="DUF3987"/>
    <property type="match status" value="1"/>
</dbReference>
<proteinExistence type="predicted"/>
<dbReference type="AlphaFoldDB" id="A0A645F810"/>
<comment type="caution">
    <text evidence="1">The sequence shown here is derived from an EMBL/GenBank/DDBJ whole genome shotgun (WGS) entry which is preliminary data.</text>
</comment>
<dbReference type="InterPro" id="IPR025048">
    <property type="entry name" value="DUF3987"/>
</dbReference>
<evidence type="ECO:0000313" key="1">
    <source>
        <dbReference type="EMBL" id="MPN09756.1"/>
    </source>
</evidence>
<accession>A0A645F810</accession>